<evidence type="ECO:0000313" key="3">
    <source>
        <dbReference type="Proteomes" id="UP000092651"/>
    </source>
</evidence>
<reference evidence="2 3" key="1">
    <citation type="submission" date="2016-07" db="EMBL/GenBank/DDBJ databases">
        <authorList>
            <person name="Jeong J.-J."/>
            <person name="Kim D.W."/>
            <person name="Sang M.K."/>
            <person name="Choi I.-G."/>
            <person name="Kim K.D."/>
        </authorList>
    </citation>
    <scope>NUCLEOTIDE SEQUENCE [LARGE SCALE GENOMIC DNA]</scope>
    <source>
        <strain evidence="2 3">UTM-3</strain>
    </source>
</reference>
<protein>
    <submittedName>
        <fullName evidence="2">Uncharacterized protein</fullName>
    </submittedName>
</protein>
<feature type="transmembrane region" description="Helical" evidence="1">
    <location>
        <begin position="75"/>
        <end position="93"/>
    </location>
</feature>
<keyword evidence="1" id="KW-0472">Membrane</keyword>
<dbReference type="EMBL" id="MAYH01000023">
    <property type="protein sequence ID" value="OCA72417.1"/>
    <property type="molecule type" value="Genomic_DNA"/>
</dbReference>
<dbReference type="Proteomes" id="UP000092651">
    <property type="component" value="Unassembled WGS sequence"/>
</dbReference>
<sequence>MKKTLFLLYAYITFRFFSKIYLQAEWIILNFRALEMLLERYLNYYFLVAISKKSACQHSLSYIINKVDYEKKLRFVLIFLSSLIIVNIPFGYFKNSFSGKNSAFF</sequence>
<keyword evidence="1" id="KW-1133">Transmembrane helix</keyword>
<organism evidence="2 3">
    <name type="scientific">Chryseobacterium artocarpi</name>
    <dbReference type="NCBI Taxonomy" id="1414727"/>
    <lineage>
        <taxon>Bacteria</taxon>
        <taxon>Pseudomonadati</taxon>
        <taxon>Bacteroidota</taxon>
        <taxon>Flavobacteriia</taxon>
        <taxon>Flavobacteriales</taxon>
        <taxon>Weeksellaceae</taxon>
        <taxon>Chryseobacterium group</taxon>
        <taxon>Chryseobacterium</taxon>
    </lineage>
</organism>
<evidence type="ECO:0000256" key="1">
    <source>
        <dbReference type="SAM" id="Phobius"/>
    </source>
</evidence>
<name>A0A1B8ZLJ4_9FLAO</name>
<gene>
    <name evidence="2" type="ORF">BBI01_09840</name>
</gene>
<keyword evidence="1" id="KW-0812">Transmembrane</keyword>
<proteinExistence type="predicted"/>
<evidence type="ECO:0000313" key="2">
    <source>
        <dbReference type="EMBL" id="OCA72417.1"/>
    </source>
</evidence>
<keyword evidence="3" id="KW-1185">Reference proteome</keyword>
<dbReference type="AlphaFoldDB" id="A0A1B8ZLJ4"/>
<accession>A0A1B8ZLJ4</accession>
<comment type="caution">
    <text evidence="2">The sequence shown here is derived from an EMBL/GenBank/DDBJ whole genome shotgun (WGS) entry which is preliminary data.</text>
</comment>